<dbReference type="InterPro" id="IPR003156">
    <property type="entry name" value="DHHA1_dom"/>
</dbReference>
<dbReference type="SUPFAM" id="SSF81891">
    <property type="entry name" value="Poly A polymerase C-terminal region-like"/>
    <property type="match status" value="1"/>
</dbReference>
<dbReference type="CDD" id="cd17772">
    <property type="entry name" value="CBS_pair_DHH_polyA_Pol_assoc"/>
    <property type="match status" value="1"/>
</dbReference>
<dbReference type="Pfam" id="PF00571">
    <property type="entry name" value="CBS"/>
    <property type="match status" value="2"/>
</dbReference>
<dbReference type="eggNOG" id="COG0617">
    <property type="taxonomic scope" value="Bacteria"/>
</dbReference>
<keyword evidence="4 12" id="KW-0808">Transferase</keyword>
<dbReference type="GO" id="GO:1990817">
    <property type="term" value="F:poly(A) RNA polymerase activity"/>
    <property type="evidence" value="ECO:0007669"/>
    <property type="project" value="UniProtKB-EC"/>
</dbReference>
<dbReference type="Gene3D" id="3.10.310.30">
    <property type="match status" value="1"/>
</dbReference>
<dbReference type="SUPFAM" id="SSF81301">
    <property type="entry name" value="Nucleotidyltransferase"/>
    <property type="match status" value="1"/>
</dbReference>
<dbReference type="eggNOG" id="COG0517">
    <property type="taxonomic scope" value="Bacteria"/>
</dbReference>
<evidence type="ECO:0000256" key="9">
    <source>
        <dbReference type="ARBA" id="ARBA00022842"/>
    </source>
</evidence>
<evidence type="ECO:0000256" key="8">
    <source>
        <dbReference type="ARBA" id="ARBA00022741"/>
    </source>
</evidence>
<dbReference type="PANTHER" id="PTHR47788:SF1">
    <property type="entry name" value="A-ADDING TRNA NUCLEOTIDYLTRANSFERASE"/>
    <property type="match status" value="1"/>
</dbReference>
<evidence type="ECO:0000256" key="11">
    <source>
        <dbReference type="PROSITE-ProRule" id="PRU00703"/>
    </source>
</evidence>
<reference evidence="14 15" key="1">
    <citation type="journal article" date="2010" name="DNA Res.">
        <title>Bacterial lifestyle in a deep-sea hydrothermal vent chimney revealed by the genome sequence of the thermophilic bacterium Deferribacter desulfuricans SSM1.</title>
        <authorList>
            <person name="Takaki Y."/>
            <person name="Shimamura S."/>
            <person name="Nakagawa S."/>
            <person name="Fukuhara Y."/>
            <person name="Horikawa H."/>
            <person name="Ankai A."/>
            <person name="Harada T."/>
            <person name="Hosoyama A."/>
            <person name="Oguchi A."/>
            <person name="Fukui S."/>
            <person name="Fujita N."/>
            <person name="Takami H."/>
            <person name="Takai K."/>
        </authorList>
    </citation>
    <scope>NUCLEOTIDE SEQUENCE [LARGE SCALE GENOMIC DNA]</scope>
    <source>
        <strain evidence="15">DSM 14783 / JCM 11476 / NBRC 101012 / SSM1</strain>
    </source>
</reference>
<protein>
    <submittedName>
        <fullName evidence="14">PolyA polymerase family protein</fullName>
        <ecNumber evidence="14">2.7.7.19</ecNumber>
    </submittedName>
</protein>
<dbReference type="InterPro" id="IPR002646">
    <property type="entry name" value="PolA_pol_head_dom"/>
</dbReference>
<keyword evidence="11" id="KW-0129">CBS domain</keyword>
<keyword evidence="9" id="KW-0460">Magnesium</keyword>
<evidence type="ECO:0000313" key="14">
    <source>
        <dbReference type="EMBL" id="BAI80546.1"/>
    </source>
</evidence>
<dbReference type="GO" id="GO:0046872">
    <property type="term" value="F:metal ion binding"/>
    <property type="evidence" value="ECO:0007669"/>
    <property type="project" value="UniProtKB-KW"/>
</dbReference>
<dbReference type="GO" id="GO:0000166">
    <property type="term" value="F:nucleotide binding"/>
    <property type="evidence" value="ECO:0007669"/>
    <property type="project" value="UniProtKB-KW"/>
</dbReference>
<keyword evidence="10 12" id="KW-0694">RNA-binding</keyword>
<evidence type="ECO:0000256" key="12">
    <source>
        <dbReference type="RuleBase" id="RU003953"/>
    </source>
</evidence>
<dbReference type="Gene3D" id="3.30.460.10">
    <property type="entry name" value="Beta Polymerase, domain 2"/>
    <property type="match status" value="1"/>
</dbReference>
<dbReference type="Pfam" id="PF12627">
    <property type="entry name" value="PolyA_pol_RNAbd"/>
    <property type="match status" value="1"/>
</dbReference>
<dbReference type="InterPro" id="IPR000644">
    <property type="entry name" value="CBS_dom"/>
</dbReference>
<dbReference type="InterPro" id="IPR052390">
    <property type="entry name" value="tRNA_nt/polyA_polymerase"/>
</dbReference>
<dbReference type="Gene3D" id="3.10.580.10">
    <property type="entry name" value="CBS-domain"/>
    <property type="match status" value="1"/>
</dbReference>
<dbReference type="SUPFAM" id="SSF54631">
    <property type="entry name" value="CBS-domain pair"/>
    <property type="match status" value="1"/>
</dbReference>
<dbReference type="SMART" id="SM00116">
    <property type="entry name" value="CBS"/>
    <property type="match status" value="2"/>
</dbReference>
<keyword evidence="15" id="KW-1185">Reference proteome</keyword>
<dbReference type="InterPro" id="IPR001667">
    <property type="entry name" value="DDH_dom"/>
</dbReference>
<dbReference type="SUPFAM" id="SSF64182">
    <property type="entry name" value="DHH phosphoesterases"/>
    <property type="match status" value="1"/>
</dbReference>
<dbReference type="EMBL" id="AP011529">
    <property type="protein sequence ID" value="BAI80546.1"/>
    <property type="molecule type" value="Genomic_DNA"/>
</dbReference>
<dbReference type="GO" id="GO:0000049">
    <property type="term" value="F:tRNA binding"/>
    <property type="evidence" value="ECO:0007669"/>
    <property type="project" value="UniProtKB-KW"/>
</dbReference>
<evidence type="ECO:0000256" key="1">
    <source>
        <dbReference type="ARBA" id="ARBA00001946"/>
    </source>
</evidence>
<evidence type="ECO:0000256" key="10">
    <source>
        <dbReference type="ARBA" id="ARBA00022884"/>
    </source>
</evidence>
<dbReference type="KEGG" id="ddf:DEFDS_1077"/>
<dbReference type="Proteomes" id="UP000001520">
    <property type="component" value="Chromosome"/>
</dbReference>
<dbReference type="InterPro" id="IPR043519">
    <property type="entry name" value="NT_sf"/>
</dbReference>
<dbReference type="GO" id="GO:0008033">
    <property type="term" value="P:tRNA processing"/>
    <property type="evidence" value="ECO:0007669"/>
    <property type="project" value="UniProtKB-KW"/>
</dbReference>
<dbReference type="PANTHER" id="PTHR47788">
    <property type="entry name" value="POLYA POLYMERASE"/>
    <property type="match status" value="1"/>
</dbReference>
<dbReference type="PROSITE" id="PS51371">
    <property type="entry name" value="CBS"/>
    <property type="match status" value="2"/>
</dbReference>
<feature type="domain" description="CBS" evidence="13">
    <location>
        <begin position="313"/>
        <end position="369"/>
    </location>
</feature>
<dbReference type="InterPro" id="IPR046342">
    <property type="entry name" value="CBS_dom_sf"/>
</dbReference>
<evidence type="ECO:0000256" key="5">
    <source>
        <dbReference type="ARBA" id="ARBA00022694"/>
    </source>
</evidence>
<dbReference type="CDD" id="cd05398">
    <property type="entry name" value="NT_ClassII-CCAase"/>
    <property type="match status" value="1"/>
</dbReference>
<keyword evidence="6 14" id="KW-0548">Nucleotidyltransferase</keyword>
<evidence type="ECO:0000256" key="2">
    <source>
        <dbReference type="ARBA" id="ARBA00007265"/>
    </source>
</evidence>
<dbReference type="STRING" id="639282.DEFDS_1077"/>
<evidence type="ECO:0000256" key="6">
    <source>
        <dbReference type="ARBA" id="ARBA00022695"/>
    </source>
</evidence>
<evidence type="ECO:0000256" key="3">
    <source>
        <dbReference type="ARBA" id="ARBA00022555"/>
    </source>
</evidence>
<comment type="cofactor">
    <cofactor evidence="1">
        <name>Mg(2+)</name>
        <dbReference type="ChEBI" id="CHEBI:18420"/>
    </cofactor>
</comment>
<organism evidence="14 15">
    <name type="scientific">Deferribacter desulfuricans (strain DSM 14783 / JCM 11476 / NBRC 101012 / SSM1)</name>
    <dbReference type="NCBI Taxonomy" id="639282"/>
    <lineage>
        <taxon>Bacteria</taxon>
        <taxon>Pseudomonadati</taxon>
        <taxon>Deferribacterota</taxon>
        <taxon>Deferribacteres</taxon>
        <taxon>Deferribacterales</taxon>
        <taxon>Deferribacteraceae</taxon>
        <taxon>Deferribacter</taxon>
    </lineage>
</organism>
<comment type="similarity">
    <text evidence="2 12">Belongs to the tRNA nucleotidyltransferase/poly(A) polymerase family.</text>
</comment>
<keyword evidence="3" id="KW-0820">tRNA-binding</keyword>
<accession>D3PD73</accession>
<dbReference type="Pfam" id="PF01368">
    <property type="entry name" value="DHH"/>
    <property type="match status" value="1"/>
</dbReference>
<dbReference type="eggNOG" id="COG0618">
    <property type="taxonomic scope" value="Bacteria"/>
</dbReference>
<gene>
    <name evidence="14" type="ordered locus">DEFDS_1077</name>
</gene>
<dbReference type="InterPro" id="IPR032828">
    <property type="entry name" value="PolyA_RNA-bd"/>
</dbReference>
<proteinExistence type="inferred from homology"/>
<name>D3PD73_DEFDS</name>
<keyword evidence="8" id="KW-0547">Nucleotide-binding</keyword>
<dbReference type="RefSeq" id="WP_013007793.1">
    <property type="nucleotide sequence ID" value="NC_013939.1"/>
</dbReference>
<dbReference type="HOGENOM" id="CLU_015961_5_0_0"/>
<dbReference type="AlphaFoldDB" id="D3PD73"/>
<evidence type="ECO:0000313" key="15">
    <source>
        <dbReference type="Proteomes" id="UP000001520"/>
    </source>
</evidence>
<dbReference type="Pfam" id="PF01743">
    <property type="entry name" value="PolyA_pol"/>
    <property type="match status" value="1"/>
</dbReference>
<dbReference type="OrthoDB" id="9805698at2"/>
<dbReference type="Gene3D" id="1.10.3090.10">
    <property type="entry name" value="cca-adding enzyme, domain 2"/>
    <property type="match status" value="1"/>
</dbReference>
<dbReference type="InterPro" id="IPR038763">
    <property type="entry name" value="DHH_sf"/>
</dbReference>
<dbReference type="Pfam" id="PF02272">
    <property type="entry name" value="DHHA1"/>
    <property type="match status" value="1"/>
</dbReference>
<keyword evidence="7" id="KW-0479">Metal-binding</keyword>
<dbReference type="Gene3D" id="3.90.1640.10">
    <property type="entry name" value="inorganic pyrophosphatase (n-terminal core)"/>
    <property type="match status" value="1"/>
</dbReference>
<sequence length="879" mass="101025">MKIVLTHISPDFDAFASAYTALKLYDADYFVYTTGFDDAIKKFIRDYQLDIPLIHLNELDTSNIETIIITDCKIRERLGDAANLLSKAKKIIIYDHHPVSGRDIDADEEFIFNFGSTSTIITERIKIRGLKLDIATATLLLLGIYEDTGFLSFSNTTPRDLYASAFLLENGADISVLQIYLQRDLSKQHIFILNQLLQNLNVLRVASFSIGIAHASYDEYVPEVAVLANKILNLEGLDACLLLIRIEDRVLFVGRSKVDEIDVSKVAEGFKGGGHPYAASAVIKDMTLQESLEKLSYLIEENIKPIKFAMDFMTSPVKYIDVDSKFEEALDIFMKYNLNGMPVVKDGKTVGLISRKDILQGMKHGLKNEKVSSIMQTEFFTVKPDTPFSVVEDIILEKRQKLVPVEEDGRLVGVITRTDFLRAMAELNKTPKYILGRISSIDSKRFRNVKHLMKDRLPGKIYNILVEIGVLADQVGMNAYVVGGFVRDLIMKIENFDIDIVVEGDAVVLAKKFAKLKNAKVSVHYKFKTAVVILPDNFRIDFATARSEYYDFPAAAPKVEDSSIKIDLYRRDFTINTIAIKLNKEDFGALVDYFGAQSDIRDRKIRVLHNLSFVDDPSRIFRAIRFAVRYNFDIGPHTERLLKHAINLKLIDRIVGQRLFLEIKYILCEKEYLKALNMMKNYGILKFFSNSINFSEESLEIFKFLDKLINWYSVQINRNIEIWIPRFNLLFHSLKRGEFIKLLERFEFNSNYKKYFASQVFKSRNAAIRLKKNKNITNSYIYNTLKDLEDEFVLYLSAILGEKFENLIKKYYTYIKEIKLEINGNDLKDLGYKPSEKFKYVLDKLLELKLDGVILNKGDEIKYAKKLFEEIESGRNSGN</sequence>
<evidence type="ECO:0000256" key="4">
    <source>
        <dbReference type="ARBA" id="ARBA00022679"/>
    </source>
</evidence>
<evidence type="ECO:0000256" key="7">
    <source>
        <dbReference type="ARBA" id="ARBA00022723"/>
    </source>
</evidence>
<dbReference type="EC" id="2.7.7.19" evidence="14"/>
<keyword evidence="5" id="KW-0819">tRNA processing</keyword>
<feature type="domain" description="CBS" evidence="13">
    <location>
        <begin position="375"/>
        <end position="430"/>
    </location>
</feature>
<evidence type="ECO:0000259" key="13">
    <source>
        <dbReference type="PROSITE" id="PS51371"/>
    </source>
</evidence>